<organism evidence="3 4">
    <name type="scientific">Brachybacterium endophyticum</name>
    <dbReference type="NCBI Taxonomy" id="2182385"/>
    <lineage>
        <taxon>Bacteria</taxon>
        <taxon>Bacillati</taxon>
        <taxon>Actinomycetota</taxon>
        <taxon>Actinomycetes</taxon>
        <taxon>Micrococcales</taxon>
        <taxon>Dermabacteraceae</taxon>
        <taxon>Brachybacterium</taxon>
    </lineage>
</organism>
<feature type="transmembrane region" description="Helical" evidence="2">
    <location>
        <begin position="162"/>
        <end position="183"/>
    </location>
</feature>
<evidence type="ECO:0000313" key="3">
    <source>
        <dbReference type="EMBL" id="PWH07669.1"/>
    </source>
</evidence>
<sequence>MARHNIVFGNDQPIRQGVARPSPDFTSDFPSSDQRTSSEHSPENLEAIYARPSATGRDTGRMTIRDVLNATTATLGLTIVAGIVFALLPIALGFVGGDEGYTLGRGISMVAMGVGFLGGFVLALVNSFKKKPSPVLVLAYALLEGAALGGLSGMLNEQLPGIALQAVVGTLAVATTVLFLFRIGVLRTSPLLTKIFAVAMVAYLLFCLVNVGVVFLTGGDLRSGALGLVIGALAVIMASYSLVMDFEDVQRGVNAGAPRAYAWRCAFGITVTLVWMYIEILRILSILRNN</sequence>
<dbReference type="InterPro" id="IPR010539">
    <property type="entry name" value="BaxI_1-like"/>
</dbReference>
<keyword evidence="2" id="KW-0472">Membrane</keyword>
<feature type="transmembrane region" description="Helical" evidence="2">
    <location>
        <begin position="224"/>
        <end position="244"/>
    </location>
</feature>
<proteinExistence type="predicted"/>
<evidence type="ECO:0000256" key="1">
    <source>
        <dbReference type="SAM" id="MobiDB-lite"/>
    </source>
</evidence>
<feature type="transmembrane region" description="Helical" evidence="2">
    <location>
        <begin position="265"/>
        <end position="287"/>
    </location>
</feature>
<dbReference type="EMBL" id="QFKX01000001">
    <property type="protein sequence ID" value="PWH07669.1"/>
    <property type="molecule type" value="Genomic_DNA"/>
</dbReference>
<name>A0A2U2RP79_9MICO</name>
<dbReference type="Pfam" id="PF12811">
    <property type="entry name" value="BaxI_1"/>
    <property type="match status" value="1"/>
</dbReference>
<evidence type="ECO:0000313" key="4">
    <source>
        <dbReference type="Proteomes" id="UP000245590"/>
    </source>
</evidence>
<dbReference type="Proteomes" id="UP000245590">
    <property type="component" value="Unassembled WGS sequence"/>
</dbReference>
<keyword evidence="4" id="KW-1185">Reference proteome</keyword>
<feature type="transmembrane region" description="Helical" evidence="2">
    <location>
        <begin position="137"/>
        <end position="156"/>
    </location>
</feature>
<reference evidence="3 4" key="1">
    <citation type="submission" date="2018-05" db="EMBL/GenBank/DDBJ databases">
        <title>Brachybacterium sp. M1HQ-2T, whole genome shotgun sequence.</title>
        <authorList>
            <person name="Tuo L."/>
        </authorList>
    </citation>
    <scope>NUCLEOTIDE SEQUENCE [LARGE SCALE GENOMIC DNA]</scope>
    <source>
        <strain evidence="3 4">M1HQ-2</strain>
    </source>
</reference>
<feature type="compositionally biased region" description="Low complexity" evidence="1">
    <location>
        <begin position="21"/>
        <end position="33"/>
    </location>
</feature>
<accession>A0A2U2RP79</accession>
<evidence type="ECO:0000256" key="2">
    <source>
        <dbReference type="SAM" id="Phobius"/>
    </source>
</evidence>
<dbReference type="OrthoDB" id="116480at2"/>
<gene>
    <name evidence="3" type="ORF">DEO23_03335</name>
</gene>
<feature type="transmembrane region" description="Helical" evidence="2">
    <location>
        <begin position="107"/>
        <end position="125"/>
    </location>
</feature>
<dbReference type="AlphaFoldDB" id="A0A2U2RP79"/>
<keyword evidence="2" id="KW-0812">Transmembrane</keyword>
<dbReference type="RefSeq" id="WP_109274556.1">
    <property type="nucleotide sequence ID" value="NZ_QFKX01000001.1"/>
</dbReference>
<comment type="caution">
    <text evidence="3">The sequence shown here is derived from an EMBL/GenBank/DDBJ whole genome shotgun (WGS) entry which is preliminary data.</text>
</comment>
<evidence type="ECO:0008006" key="5">
    <source>
        <dbReference type="Google" id="ProtNLM"/>
    </source>
</evidence>
<protein>
    <recommendedName>
        <fullName evidence="5">Bax inhibitor-1/YccA family protein</fullName>
    </recommendedName>
</protein>
<dbReference type="PANTHER" id="PTHR41282:SF1">
    <property type="entry name" value="CONSERVED TRANSMEMBRANE PROTEIN-RELATED"/>
    <property type="match status" value="1"/>
</dbReference>
<keyword evidence="2" id="KW-1133">Transmembrane helix</keyword>
<dbReference type="PANTHER" id="PTHR41282">
    <property type="entry name" value="CONSERVED TRANSMEMBRANE PROTEIN-RELATED"/>
    <property type="match status" value="1"/>
</dbReference>
<feature type="transmembrane region" description="Helical" evidence="2">
    <location>
        <begin position="67"/>
        <end position="95"/>
    </location>
</feature>
<feature type="transmembrane region" description="Helical" evidence="2">
    <location>
        <begin position="195"/>
        <end position="218"/>
    </location>
</feature>
<feature type="region of interest" description="Disordered" evidence="1">
    <location>
        <begin position="9"/>
        <end position="43"/>
    </location>
</feature>